<keyword evidence="16" id="KW-1185">Reference proteome</keyword>
<feature type="domain" description="FAD-dependent oxidoreductase 2 FAD-binding" evidence="13">
    <location>
        <begin position="15"/>
        <end position="381"/>
    </location>
</feature>
<evidence type="ECO:0000256" key="3">
    <source>
        <dbReference type="ARBA" id="ARBA00008562"/>
    </source>
</evidence>
<protein>
    <recommendedName>
        <fullName evidence="5">L-aspartate oxidase</fullName>
        <ecNumber evidence="4">1.4.3.16</ecNumber>
    </recommendedName>
    <alternativeName>
        <fullName evidence="11">Quinolinate synthase B</fullName>
    </alternativeName>
</protein>
<keyword evidence="7" id="KW-0662">Pyridine nucleotide biosynthesis</keyword>
<feature type="domain" description="Fumarate reductase/succinate dehydrogenase flavoprotein-like C-terminal" evidence="14">
    <location>
        <begin position="422"/>
        <end position="491"/>
    </location>
</feature>
<dbReference type="PANTHER" id="PTHR42716:SF2">
    <property type="entry name" value="L-ASPARTATE OXIDASE, CHLOROPLASTIC"/>
    <property type="match status" value="1"/>
</dbReference>
<evidence type="ECO:0000313" key="15">
    <source>
        <dbReference type="EMBL" id="AHI21225.1"/>
    </source>
</evidence>
<evidence type="ECO:0000313" key="16">
    <source>
        <dbReference type="Proteomes" id="UP000019226"/>
    </source>
</evidence>
<dbReference type="EMBL" id="CP004350">
    <property type="protein sequence ID" value="AHI21225.1"/>
    <property type="molecule type" value="Genomic_DNA"/>
</dbReference>
<evidence type="ECO:0000256" key="12">
    <source>
        <dbReference type="ARBA" id="ARBA00048305"/>
    </source>
</evidence>
<evidence type="ECO:0000256" key="7">
    <source>
        <dbReference type="ARBA" id="ARBA00022642"/>
    </source>
</evidence>
<evidence type="ECO:0000256" key="8">
    <source>
        <dbReference type="ARBA" id="ARBA00022827"/>
    </source>
</evidence>
<keyword evidence="9" id="KW-0560">Oxidoreductase</keyword>
<proteinExistence type="inferred from homology"/>
<dbReference type="EC" id="1.4.3.16" evidence="4"/>
<evidence type="ECO:0000259" key="14">
    <source>
        <dbReference type="Pfam" id="PF02910"/>
    </source>
</evidence>
<dbReference type="SUPFAM" id="SSF51905">
    <property type="entry name" value="FAD/NAD(P)-binding domain"/>
    <property type="match status" value="1"/>
</dbReference>
<dbReference type="Proteomes" id="UP000019226">
    <property type="component" value="Chromosome"/>
</dbReference>
<dbReference type="GeneID" id="82878765"/>
<dbReference type="InterPro" id="IPR037099">
    <property type="entry name" value="Fum_R/Succ_DH_flav-like_C_sf"/>
</dbReference>
<gene>
    <name evidence="15" type="ORF">CCASEI_13375</name>
</gene>
<comment type="cofactor">
    <cofactor evidence="1">
        <name>FAD</name>
        <dbReference type="ChEBI" id="CHEBI:57692"/>
    </cofactor>
</comment>
<evidence type="ECO:0000256" key="10">
    <source>
        <dbReference type="ARBA" id="ARBA00029426"/>
    </source>
</evidence>
<comment type="similarity">
    <text evidence="3">Belongs to the FAD-dependent oxidoreductase 2 family. NadB subfamily.</text>
</comment>
<keyword evidence="6" id="KW-0285">Flavoprotein</keyword>
<evidence type="ECO:0000259" key="13">
    <source>
        <dbReference type="Pfam" id="PF00890"/>
    </source>
</evidence>
<dbReference type="SUPFAM" id="SSF46977">
    <property type="entry name" value="Succinate dehydrogenase/fumarate reductase flavoprotein C-terminal domain"/>
    <property type="match status" value="1"/>
</dbReference>
<dbReference type="InterPro" id="IPR036188">
    <property type="entry name" value="FAD/NAD-bd_sf"/>
</dbReference>
<evidence type="ECO:0000256" key="5">
    <source>
        <dbReference type="ARBA" id="ARBA00021901"/>
    </source>
</evidence>
<dbReference type="Pfam" id="PF02910">
    <property type="entry name" value="Succ_DH_flav_C"/>
    <property type="match status" value="1"/>
</dbReference>
<accession>A0ABN4CFT4</accession>
<evidence type="ECO:0000256" key="11">
    <source>
        <dbReference type="ARBA" id="ARBA00030386"/>
    </source>
</evidence>
<dbReference type="PANTHER" id="PTHR42716">
    <property type="entry name" value="L-ASPARTATE OXIDASE"/>
    <property type="match status" value="1"/>
</dbReference>
<dbReference type="Gene3D" id="1.20.58.100">
    <property type="entry name" value="Fumarate reductase/succinate dehydrogenase flavoprotein-like, C-terminal domain"/>
    <property type="match status" value="1"/>
</dbReference>
<evidence type="ECO:0000256" key="6">
    <source>
        <dbReference type="ARBA" id="ARBA00022630"/>
    </source>
</evidence>
<dbReference type="InterPro" id="IPR005288">
    <property type="entry name" value="NadB"/>
</dbReference>
<keyword evidence="8" id="KW-0274">FAD</keyword>
<comment type="catalytic activity">
    <reaction evidence="12">
        <text>L-aspartate + O2 = iminosuccinate + H2O2</text>
        <dbReference type="Rhea" id="RHEA:25876"/>
        <dbReference type="ChEBI" id="CHEBI:15379"/>
        <dbReference type="ChEBI" id="CHEBI:16240"/>
        <dbReference type="ChEBI" id="CHEBI:29991"/>
        <dbReference type="ChEBI" id="CHEBI:77875"/>
        <dbReference type="EC" id="1.4.3.16"/>
    </reaction>
    <physiologicalReaction direction="left-to-right" evidence="12">
        <dbReference type="Rhea" id="RHEA:25877"/>
    </physiologicalReaction>
</comment>
<dbReference type="Pfam" id="PF00890">
    <property type="entry name" value="FAD_binding_2"/>
    <property type="match status" value="1"/>
</dbReference>
<dbReference type="InterPro" id="IPR015939">
    <property type="entry name" value="Fum_Rdtase/Succ_DH_flav-like_C"/>
</dbReference>
<comment type="pathway">
    <text evidence="2">Cofactor biosynthesis; NAD(+) biosynthesis; iminoaspartate from L-aspartate (oxidase route): step 1/1.</text>
</comment>
<evidence type="ECO:0000256" key="1">
    <source>
        <dbReference type="ARBA" id="ARBA00001974"/>
    </source>
</evidence>
<comment type="function">
    <text evidence="10">Catalyzes the oxidation of L-aspartate to iminoaspartate, the first step in the de novo biosynthesis of NAD(+).</text>
</comment>
<evidence type="ECO:0000256" key="4">
    <source>
        <dbReference type="ARBA" id="ARBA00012173"/>
    </source>
</evidence>
<dbReference type="Gene3D" id="3.90.700.10">
    <property type="entry name" value="Succinate dehydrogenase/fumarate reductase flavoprotein, catalytic domain"/>
    <property type="match status" value="1"/>
</dbReference>
<dbReference type="SUPFAM" id="SSF56425">
    <property type="entry name" value="Succinate dehydrogenase/fumarate reductase flavoprotein, catalytic domain"/>
    <property type="match status" value="1"/>
</dbReference>
<dbReference type="InterPro" id="IPR027477">
    <property type="entry name" value="Succ_DH/fumarate_Rdtase_cat_sf"/>
</dbReference>
<sequence length="504" mass="52810">MELATPSDAFVETTDVLIIGSGAAGLSAALGIVETNPDRCVTIITRAKPADSSTAWAQGGLAAVTSPEDSFASHIEDTMAAGAFHGARDRISELVHQAGEAIKRLVSHGARFDDDLHLEGGHRFRRIVHAGDSSGWEVESTLLRAAAARGIRIIPHTRAVDLLTTADGTVCGARVLHNGQVGRWLADEVVLAAGGSGALWTLTSNPDVATADGLAMALRAGAATRDIEFMQFHPTVLAVPRSGGKDVLISEAVRGEGGILIDERGERFMRSRHPQADLAPRDVVSAEIIARMRATGSEHVYLDARSIADFPQRFPTIHAMLIERGVDATVDLIPVRPGAHYHCGGIAADLDGRTSLSGLSAIGEVAGTGVQGANRLASNSLTEALVAGHRCGIRLAESRRTASTHHPVARTAVAPVGDAAAIRSVMDDYVGVVRNDTDLTTAINILTSLPKASAFNAATLDATNMAWAGLAIARAAQQRSESLGCHRRSDDVAATTTNYHYAGA</sequence>
<evidence type="ECO:0000256" key="9">
    <source>
        <dbReference type="ARBA" id="ARBA00023002"/>
    </source>
</evidence>
<organism evidence="15 16">
    <name type="scientific">Corynebacterium casei LMG S-19264</name>
    <dbReference type="NCBI Taxonomy" id="1285583"/>
    <lineage>
        <taxon>Bacteria</taxon>
        <taxon>Bacillati</taxon>
        <taxon>Actinomycetota</taxon>
        <taxon>Actinomycetes</taxon>
        <taxon>Mycobacteriales</taxon>
        <taxon>Corynebacteriaceae</taxon>
        <taxon>Corynebacterium</taxon>
    </lineage>
</organism>
<dbReference type="PRINTS" id="PR00368">
    <property type="entry name" value="FADPNR"/>
</dbReference>
<reference evidence="16" key="1">
    <citation type="submission" date="2013-02" db="EMBL/GenBank/DDBJ databases">
        <title>The complete genome sequence of Corynebacterium casei LMG S-19264 (=DSM 44701).</title>
        <authorList>
            <person name="Ruckert C."/>
            <person name="Albersmeier A."/>
            <person name="Kalinowski J."/>
        </authorList>
    </citation>
    <scope>NUCLEOTIDE SEQUENCE [LARGE SCALE GENOMIC DNA]</scope>
    <source>
        <strain evidence="16">LMG S-19264</strain>
    </source>
</reference>
<name>A0ABN4CFT4_9CORY</name>
<dbReference type="InterPro" id="IPR003953">
    <property type="entry name" value="FAD-dep_OxRdtase_2_FAD-bd"/>
</dbReference>
<evidence type="ECO:0000256" key="2">
    <source>
        <dbReference type="ARBA" id="ARBA00004950"/>
    </source>
</evidence>
<dbReference type="RefSeq" id="WP_225868408.1">
    <property type="nucleotide sequence ID" value="NZ_CP004350.1"/>
</dbReference>
<dbReference type="Gene3D" id="3.50.50.60">
    <property type="entry name" value="FAD/NAD(P)-binding domain"/>
    <property type="match status" value="1"/>
</dbReference>